<organism evidence="1 2">
    <name type="scientific">Taxus chinensis</name>
    <name type="common">Chinese yew</name>
    <name type="synonym">Taxus wallichiana var. chinensis</name>
    <dbReference type="NCBI Taxonomy" id="29808"/>
    <lineage>
        <taxon>Eukaryota</taxon>
        <taxon>Viridiplantae</taxon>
        <taxon>Streptophyta</taxon>
        <taxon>Embryophyta</taxon>
        <taxon>Tracheophyta</taxon>
        <taxon>Spermatophyta</taxon>
        <taxon>Pinopsida</taxon>
        <taxon>Pinidae</taxon>
        <taxon>Conifers II</taxon>
        <taxon>Cupressales</taxon>
        <taxon>Taxaceae</taxon>
        <taxon>Taxus</taxon>
    </lineage>
</organism>
<name>A0AA38CG72_TAXCH</name>
<sequence>MLDLSDIPEGTTDNESVLDASCDGLNEDRYVFPAIDWSITEKASIVGRASQILT</sequence>
<keyword evidence="2" id="KW-1185">Reference proteome</keyword>
<protein>
    <submittedName>
        <fullName evidence="1">Uncharacterized protein</fullName>
    </submittedName>
</protein>
<comment type="caution">
    <text evidence="1">The sequence shown here is derived from an EMBL/GenBank/DDBJ whole genome shotgun (WGS) entry which is preliminary data.</text>
</comment>
<dbReference type="Proteomes" id="UP000824469">
    <property type="component" value="Unassembled WGS sequence"/>
</dbReference>
<accession>A0AA38CG72</accession>
<reference evidence="1 2" key="1">
    <citation type="journal article" date="2021" name="Nat. Plants">
        <title>The Taxus genome provides insights into paclitaxel biosynthesis.</title>
        <authorList>
            <person name="Xiong X."/>
            <person name="Gou J."/>
            <person name="Liao Q."/>
            <person name="Li Y."/>
            <person name="Zhou Q."/>
            <person name="Bi G."/>
            <person name="Li C."/>
            <person name="Du R."/>
            <person name="Wang X."/>
            <person name="Sun T."/>
            <person name="Guo L."/>
            <person name="Liang H."/>
            <person name="Lu P."/>
            <person name="Wu Y."/>
            <person name="Zhang Z."/>
            <person name="Ro D.K."/>
            <person name="Shang Y."/>
            <person name="Huang S."/>
            <person name="Yan J."/>
        </authorList>
    </citation>
    <scope>NUCLEOTIDE SEQUENCE [LARGE SCALE GENOMIC DNA]</scope>
    <source>
        <strain evidence="1">Ta-2019</strain>
    </source>
</reference>
<feature type="non-terminal residue" evidence="1">
    <location>
        <position position="54"/>
    </location>
</feature>
<proteinExistence type="predicted"/>
<evidence type="ECO:0000313" key="1">
    <source>
        <dbReference type="EMBL" id="KAH9299552.1"/>
    </source>
</evidence>
<dbReference type="EMBL" id="JAHRHJ020000010">
    <property type="protein sequence ID" value="KAH9299552.1"/>
    <property type="molecule type" value="Genomic_DNA"/>
</dbReference>
<gene>
    <name evidence="1" type="ORF">KI387_031234</name>
</gene>
<dbReference type="AlphaFoldDB" id="A0AA38CG72"/>
<evidence type="ECO:0000313" key="2">
    <source>
        <dbReference type="Proteomes" id="UP000824469"/>
    </source>
</evidence>